<keyword evidence="2" id="KW-1185">Reference proteome</keyword>
<reference evidence="1 2" key="1">
    <citation type="submission" date="2019-02" db="EMBL/GenBank/DDBJ databases">
        <title>Deep-cultivation of Planctomycetes and their phenomic and genomic characterization uncovers novel biology.</title>
        <authorList>
            <person name="Wiegand S."/>
            <person name="Jogler M."/>
            <person name="Boedeker C."/>
            <person name="Pinto D."/>
            <person name="Vollmers J."/>
            <person name="Rivas-Marin E."/>
            <person name="Kohn T."/>
            <person name="Peeters S.H."/>
            <person name="Heuer A."/>
            <person name="Rast P."/>
            <person name="Oberbeckmann S."/>
            <person name="Bunk B."/>
            <person name="Jeske O."/>
            <person name="Meyerdierks A."/>
            <person name="Storesund J.E."/>
            <person name="Kallscheuer N."/>
            <person name="Luecker S."/>
            <person name="Lage O.M."/>
            <person name="Pohl T."/>
            <person name="Merkel B.J."/>
            <person name="Hornburger P."/>
            <person name="Mueller R.-W."/>
            <person name="Bruemmer F."/>
            <person name="Labrenz M."/>
            <person name="Spormann A.M."/>
            <person name="Op Den Camp H."/>
            <person name="Overmann J."/>
            <person name="Amann R."/>
            <person name="Jetten M.S.M."/>
            <person name="Mascher T."/>
            <person name="Medema M.H."/>
            <person name="Devos D.P."/>
            <person name="Kaster A.-K."/>
            <person name="Ovreas L."/>
            <person name="Rohde M."/>
            <person name="Galperin M.Y."/>
            <person name="Jogler C."/>
        </authorList>
    </citation>
    <scope>NUCLEOTIDE SEQUENCE [LARGE SCALE GENOMIC DNA]</scope>
    <source>
        <strain evidence="1 2">Poly41</strain>
    </source>
</reference>
<dbReference type="EMBL" id="SJPV01000002">
    <property type="protein sequence ID" value="TWU40963.1"/>
    <property type="molecule type" value="Genomic_DNA"/>
</dbReference>
<evidence type="ECO:0000313" key="1">
    <source>
        <dbReference type="EMBL" id="TWU40963.1"/>
    </source>
</evidence>
<protein>
    <submittedName>
        <fullName evidence="1">Uncharacterized protein</fullName>
    </submittedName>
</protein>
<dbReference type="OrthoDB" id="289161at2"/>
<evidence type="ECO:0000313" key="2">
    <source>
        <dbReference type="Proteomes" id="UP000319143"/>
    </source>
</evidence>
<gene>
    <name evidence="1" type="ORF">Poly41_17980</name>
</gene>
<sequence>MLTATLNASVSDSVTLVQNETPVSDIEVSRRVLAIRSKWSVGERIRRRREAERRFTDLIEALACSEAA</sequence>
<proteinExistence type="predicted"/>
<comment type="caution">
    <text evidence="1">The sequence shown here is derived from an EMBL/GenBank/DDBJ whole genome shotgun (WGS) entry which is preliminary data.</text>
</comment>
<accession>A0A5C6DUB1</accession>
<dbReference type="RefSeq" id="WP_146525476.1">
    <property type="nucleotide sequence ID" value="NZ_SJPV01000002.1"/>
</dbReference>
<name>A0A5C6DUB1_9BACT</name>
<dbReference type="Proteomes" id="UP000319143">
    <property type="component" value="Unassembled WGS sequence"/>
</dbReference>
<organism evidence="1 2">
    <name type="scientific">Novipirellula artificiosorum</name>
    <dbReference type="NCBI Taxonomy" id="2528016"/>
    <lineage>
        <taxon>Bacteria</taxon>
        <taxon>Pseudomonadati</taxon>
        <taxon>Planctomycetota</taxon>
        <taxon>Planctomycetia</taxon>
        <taxon>Pirellulales</taxon>
        <taxon>Pirellulaceae</taxon>
        <taxon>Novipirellula</taxon>
    </lineage>
</organism>
<dbReference type="AlphaFoldDB" id="A0A5C6DUB1"/>